<evidence type="ECO:0000256" key="2">
    <source>
        <dbReference type="SAM" id="Phobius"/>
    </source>
</evidence>
<keyword evidence="2" id="KW-0472">Membrane</keyword>
<name>A0ABU3KBG2_9BACT</name>
<gene>
    <name evidence="3" type="ORF">PPG34_15440</name>
</gene>
<reference evidence="3 4" key="1">
    <citation type="journal article" date="2023" name="ISME J.">
        <title>Cultivation and genomic characterization of novel and ubiquitous marine nitrite-oxidizing bacteria from the Nitrospirales.</title>
        <authorList>
            <person name="Mueller A.J."/>
            <person name="Daebeler A."/>
            <person name="Herbold C.W."/>
            <person name="Kirkegaard R.H."/>
            <person name="Daims H."/>
        </authorList>
    </citation>
    <scope>NUCLEOTIDE SEQUENCE [LARGE SCALE GENOMIC DNA]</scope>
    <source>
        <strain evidence="3 4">EB</strain>
    </source>
</reference>
<evidence type="ECO:0000256" key="1">
    <source>
        <dbReference type="SAM" id="Coils"/>
    </source>
</evidence>
<keyword evidence="1" id="KW-0175">Coiled coil</keyword>
<sequence>MIAIFLGVIFIVATWSWVNESVYANGASSPFSNQTVIFRLDEMKTDLNGLRHELQTMQKQLEAMENKLQKSTKPTQGKSGDTVTQLQQDVSSIHSTLTNRLWFEVGGFLILASLLGYVGFKMRP</sequence>
<protein>
    <submittedName>
        <fullName evidence="3">Uncharacterized protein</fullName>
    </submittedName>
</protein>
<dbReference type="EMBL" id="JAQOUE010000002">
    <property type="protein sequence ID" value="MDT7043747.1"/>
    <property type="molecule type" value="Genomic_DNA"/>
</dbReference>
<keyword evidence="2" id="KW-1133">Transmembrane helix</keyword>
<dbReference type="Proteomes" id="UP001250932">
    <property type="component" value="Unassembled WGS sequence"/>
</dbReference>
<organism evidence="3 4">
    <name type="scientific">Candidatus Nitronereus thalassa</name>
    <dbReference type="NCBI Taxonomy" id="3020898"/>
    <lineage>
        <taxon>Bacteria</taxon>
        <taxon>Pseudomonadati</taxon>
        <taxon>Nitrospirota</taxon>
        <taxon>Nitrospiria</taxon>
        <taxon>Nitrospirales</taxon>
        <taxon>Nitrospiraceae</taxon>
        <taxon>Candidatus Nitronereus</taxon>
    </lineage>
</organism>
<proteinExistence type="predicted"/>
<keyword evidence="2" id="KW-0812">Transmembrane</keyword>
<comment type="caution">
    <text evidence="3">The sequence shown here is derived from an EMBL/GenBank/DDBJ whole genome shotgun (WGS) entry which is preliminary data.</text>
</comment>
<keyword evidence="4" id="KW-1185">Reference proteome</keyword>
<dbReference type="RefSeq" id="WP_313834340.1">
    <property type="nucleotide sequence ID" value="NZ_JAQOUE010000002.1"/>
</dbReference>
<feature type="coiled-coil region" evidence="1">
    <location>
        <begin position="40"/>
        <end position="67"/>
    </location>
</feature>
<feature type="transmembrane region" description="Helical" evidence="2">
    <location>
        <begin position="101"/>
        <end position="120"/>
    </location>
</feature>
<accession>A0ABU3KBG2</accession>
<evidence type="ECO:0000313" key="3">
    <source>
        <dbReference type="EMBL" id="MDT7043747.1"/>
    </source>
</evidence>
<evidence type="ECO:0000313" key="4">
    <source>
        <dbReference type="Proteomes" id="UP001250932"/>
    </source>
</evidence>